<dbReference type="Proteomes" id="UP000275719">
    <property type="component" value="Unassembled WGS sequence"/>
</dbReference>
<protein>
    <recommendedName>
        <fullName evidence="3">Lipoprotein</fullName>
    </recommendedName>
</protein>
<comment type="caution">
    <text evidence="1">The sequence shown here is derived from an EMBL/GenBank/DDBJ whole genome shotgun (WGS) entry which is preliminary data.</text>
</comment>
<gene>
    <name evidence="1" type="ORF">EG240_05210</name>
</gene>
<organism evidence="1 2">
    <name type="scientific">Paenimyroides tangerinum</name>
    <dbReference type="NCBI Taxonomy" id="2488728"/>
    <lineage>
        <taxon>Bacteria</taxon>
        <taxon>Pseudomonadati</taxon>
        <taxon>Bacteroidota</taxon>
        <taxon>Flavobacteriia</taxon>
        <taxon>Flavobacteriales</taxon>
        <taxon>Flavobacteriaceae</taxon>
        <taxon>Paenimyroides</taxon>
    </lineage>
</organism>
<name>A0A3P3WDA2_9FLAO</name>
<sequence>MYYFRILSLIFLMFGFISCNKIANVFSLEGNCNQVAEIFREIECSQIFEKLPEYSSPYLKSEGIDLKTGLKCVCEDETRWINNYKALLEKGDTIIKQKGKLEFSIHKKDTIVLVEWFCNGEYFK</sequence>
<reference evidence="1 2" key="1">
    <citation type="submission" date="2018-11" db="EMBL/GenBank/DDBJ databases">
        <title>Flavobacterium sp. nov., YIM 102701-2 draft genome.</title>
        <authorList>
            <person name="Li G."/>
            <person name="Jiang Y."/>
        </authorList>
    </citation>
    <scope>NUCLEOTIDE SEQUENCE [LARGE SCALE GENOMIC DNA]</scope>
    <source>
        <strain evidence="1 2">YIM 102701-2</strain>
    </source>
</reference>
<dbReference type="OrthoDB" id="1259728at2"/>
<dbReference type="RefSeq" id="WP_125018158.1">
    <property type="nucleotide sequence ID" value="NZ_RQVQ01000009.1"/>
</dbReference>
<dbReference type="PROSITE" id="PS51257">
    <property type="entry name" value="PROKAR_LIPOPROTEIN"/>
    <property type="match status" value="1"/>
</dbReference>
<accession>A0A3P3WDA2</accession>
<dbReference type="AlphaFoldDB" id="A0A3P3WDA2"/>
<proteinExistence type="predicted"/>
<evidence type="ECO:0000313" key="2">
    <source>
        <dbReference type="Proteomes" id="UP000275719"/>
    </source>
</evidence>
<evidence type="ECO:0008006" key="3">
    <source>
        <dbReference type="Google" id="ProtNLM"/>
    </source>
</evidence>
<keyword evidence="2" id="KW-1185">Reference proteome</keyword>
<evidence type="ECO:0000313" key="1">
    <source>
        <dbReference type="EMBL" id="RRJ91599.1"/>
    </source>
</evidence>
<dbReference type="EMBL" id="RQVQ01000009">
    <property type="protein sequence ID" value="RRJ91599.1"/>
    <property type="molecule type" value="Genomic_DNA"/>
</dbReference>